<proteinExistence type="predicted"/>
<evidence type="ECO:0000256" key="1">
    <source>
        <dbReference type="SAM" id="Coils"/>
    </source>
</evidence>
<evidence type="ECO:0000313" key="2">
    <source>
        <dbReference type="EMBL" id="CAE4582577.1"/>
    </source>
</evidence>
<accession>A0A7S4UPT8</accession>
<feature type="coiled-coil region" evidence="1">
    <location>
        <begin position="6"/>
        <end position="43"/>
    </location>
</feature>
<organism evidence="2">
    <name type="scientific">Ditylum brightwellii</name>
    <dbReference type="NCBI Taxonomy" id="49249"/>
    <lineage>
        <taxon>Eukaryota</taxon>
        <taxon>Sar</taxon>
        <taxon>Stramenopiles</taxon>
        <taxon>Ochrophyta</taxon>
        <taxon>Bacillariophyta</taxon>
        <taxon>Mediophyceae</taxon>
        <taxon>Lithodesmiophycidae</taxon>
        <taxon>Lithodesmiales</taxon>
        <taxon>Lithodesmiaceae</taxon>
        <taxon>Ditylum</taxon>
    </lineage>
</organism>
<dbReference type="EMBL" id="HBNS01002878">
    <property type="protein sequence ID" value="CAE4582577.1"/>
    <property type="molecule type" value="Transcribed_RNA"/>
</dbReference>
<sequence length="264" mass="29808">MPDMPLQNLINTCDAATKAAGDLQEAKEKATAFIAKHQALVEQNVCFEFDITELRRQVLVLEEEKATSGSTSHNLAEEKDKIESQNIHLNHQLSKLRASLSSAESKIELLNKEKVNFETEKVALCHQIATLTKEKTASERLAQELSNQNKQMQKTVEALKSELHEIRNERNNSDGAALSPVSPARSDALSFAEISFESDLFDMDKDDFIDESDGSVGCPDGLVTVSPFETPQKQKRRVAKAYHSPKKWRRMIRNNRLKSIFFYQ</sequence>
<dbReference type="AlphaFoldDB" id="A0A7S4UPT8"/>
<gene>
    <name evidence="2" type="ORF">DBRI00130_LOCUS2314</name>
</gene>
<keyword evidence="1" id="KW-0175">Coiled coil</keyword>
<reference evidence="2" key="1">
    <citation type="submission" date="2021-01" db="EMBL/GenBank/DDBJ databases">
        <authorList>
            <person name="Corre E."/>
            <person name="Pelletier E."/>
            <person name="Niang G."/>
            <person name="Scheremetjew M."/>
            <person name="Finn R."/>
            <person name="Kale V."/>
            <person name="Holt S."/>
            <person name="Cochrane G."/>
            <person name="Meng A."/>
            <person name="Brown T."/>
            <person name="Cohen L."/>
        </authorList>
    </citation>
    <scope>NUCLEOTIDE SEQUENCE</scope>
    <source>
        <strain evidence="2">GSO104</strain>
    </source>
</reference>
<name>A0A7S4UPT8_9STRA</name>
<protein>
    <submittedName>
        <fullName evidence="2">Uncharacterized protein</fullName>
    </submittedName>
</protein>
<feature type="coiled-coil region" evidence="1">
    <location>
        <begin position="93"/>
        <end position="176"/>
    </location>
</feature>